<accession>A0ABP8ZB93</accession>
<dbReference type="Gene3D" id="3.30.450.150">
    <property type="entry name" value="Haem-degrading domain"/>
    <property type="match status" value="1"/>
</dbReference>
<dbReference type="PANTHER" id="PTHR28255">
    <property type="match status" value="1"/>
</dbReference>
<comment type="caution">
    <text evidence="1">The sequence shown here is derived from an EMBL/GenBank/DDBJ whole genome shotgun (WGS) entry which is preliminary data.</text>
</comment>
<dbReference type="InterPro" id="IPR005624">
    <property type="entry name" value="PduO/GlcC-like"/>
</dbReference>
<protein>
    <submittedName>
        <fullName evidence="1">Heme-binding protein</fullName>
    </submittedName>
</protein>
<proteinExistence type="predicted"/>
<organism evidence="1 2">
    <name type="scientific">Amnibacterium soli</name>
    <dbReference type="NCBI Taxonomy" id="1282736"/>
    <lineage>
        <taxon>Bacteria</taxon>
        <taxon>Bacillati</taxon>
        <taxon>Actinomycetota</taxon>
        <taxon>Actinomycetes</taxon>
        <taxon>Micrococcales</taxon>
        <taxon>Microbacteriaceae</taxon>
        <taxon>Amnibacterium</taxon>
    </lineage>
</organism>
<dbReference type="RefSeq" id="WP_345481622.1">
    <property type="nucleotide sequence ID" value="NZ_BAABLP010000005.1"/>
</dbReference>
<dbReference type="EMBL" id="BAABLP010000005">
    <property type="protein sequence ID" value="GAA4751672.1"/>
    <property type="molecule type" value="Genomic_DNA"/>
</dbReference>
<dbReference type="Proteomes" id="UP001500121">
    <property type="component" value="Unassembled WGS sequence"/>
</dbReference>
<dbReference type="InterPro" id="IPR038084">
    <property type="entry name" value="PduO/GlcC-like_sf"/>
</dbReference>
<sequence length="158" mass="17064">MTQDDDVQALEQQERELVFDRFDHFHAWRLGVRITEVALEAGHLVAVDIRRPGLILFRSALPGVTADQEAWIARKSALTLRMETSSALVDARHRDAGVDARAAGWLGPEYAITGGSFPIRVRGAGVVAAATASGLTSMQDHDLVVDGIRDYLASGAAD</sequence>
<dbReference type="InterPro" id="IPR010371">
    <property type="entry name" value="YBR137W-like"/>
</dbReference>
<dbReference type="SUPFAM" id="SSF143744">
    <property type="entry name" value="GlcG-like"/>
    <property type="match status" value="1"/>
</dbReference>
<keyword evidence="2" id="KW-1185">Reference proteome</keyword>
<evidence type="ECO:0000313" key="2">
    <source>
        <dbReference type="Proteomes" id="UP001500121"/>
    </source>
</evidence>
<name>A0ABP8ZB93_9MICO</name>
<dbReference type="NCBIfam" id="NF002696">
    <property type="entry name" value="PRK02487.1-5"/>
    <property type="match status" value="1"/>
</dbReference>
<reference evidence="2" key="1">
    <citation type="journal article" date="2019" name="Int. J. Syst. Evol. Microbiol.">
        <title>The Global Catalogue of Microorganisms (GCM) 10K type strain sequencing project: providing services to taxonomists for standard genome sequencing and annotation.</title>
        <authorList>
            <consortium name="The Broad Institute Genomics Platform"/>
            <consortium name="The Broad Institute Genome Sequencing Center for Infectious Disease"/>
            <person name="Wu L."/>
            <person name="Ma J."/>
        </authorList>
    </citation>
    <scope>NUCLEOTIDE SEQUENCE [LARGE SCALE GENOMIC DNA]</scope>
    <source>
        <strain evidence="2">JCM 19015</strain>
    </source>
</reference>
<dbReference type="Pfam" id="PF03928">
    <property type="entry name" value="HbpS-like"/>
    <property type="match status" value="1"/>
</dbReference>
<gene>
    <name evidence="1" type="ORF">GCM10025783_25370</name>
</gene>
<dbReference type="PANTHER" id="PTHR28255:SF1">
    <property type="entry name" value="UPF0303 PROTEIN YBR137W"/>
    <property type="match status" value="1"/>
</dbReference>
<evidence type="ECO:0000313" key="1">
    <source>
        <dbReference type="EMBL" id="GAA4751672.1"/>
    </source>
</evidence>